<dbReference type="Proteomes" id="UP000241074">
    <property type="component" value="Chromosome"/>
</dbReference>
<gene>
    <name evidence="3" type="ORF">C7S18_21450</name>
</gene>
<dbReference type="EMBL" id="CP027860">
    <property type="protein sequence ID" value="AVP99580.1"/>
    <property type="molecule type" value="Genomic_DNA"/>
</dbReference>
<dbReference type="AlphaFoldDB" id="A0A2P1PXL6"/>
<dbReference type="RefSeq" id="WP_106893497.1">
    <property type="nucleotide sequence ID" value="NZ_CP027860.1"/>
</dbReference>
<dbReference type="KEGG" id="xba:C7S18_21450"/>
<organism evidence="3 4">
    <name type="scientific">Ahniella affigens</name>
    <dbReference type="NCBI Taxonomy" id="2021234"/>
    <lineage>
        <taxon>Bacteria</taxon>
        <taxon>Pseudomonadati</taxon>
        <taxon>Pseudomonadota</taxon>
        <taxon>Gammaproteobacteria</taxon>
        <taxon>Lysobacterales</taxon>
        <taxon>Rhodanobacteraceae</taxon>
        <taxon>Ahniella</taxon>
    </lineage>
</organism>
<feature type="region of interest" description="Disordered" evidence="1">
    <location>
        <begin position="247"/>
        <end position="298"/>
    </location>
</feature>
<reference evidence="3 4" key="2">
    <citation type="submission" date="2018-03" db="EMBL/GenBank/DDBJ databases">
        <authorList>
            <person name="Keele B.F."/>
        </authorList>
    </citation>
    <scope>NUCLEOTIDE SEQUENCE [LARGE SCALE GENOMIC DNA]</scope>
    <source>
        <strain evidence="3 4">D13</strain>
    </source>
</reference>
<dbReference type="Pfam" id="PF04536">
    <property type="entry name" value="TPM_phosphatase"/>
    <property type="match status" value="1"/>
</dbReference>
<protein>
    <recommendedName>
        <fullName evidence="2">TPM domain-containing protein</fullName>
    </recommendedName>
</protein>
<proteinExistence type="predicted"/>
<dbReference type="InterPro" id="IPR007621">
    <property type="entry name" value="TPM_dom"/>
</dbReference>
<evidence type="ECO:0000313" key="4">
    <source>
        <dbReference type="Proteomes" id="UP000241074"/>
    </source>
</evidence>
<feature type="compositionally biased region" description="Polar residues" evidence="1">
    <location>
        <begin position="286"/>
        <end position="296"/>
    </location>
</feature>
<feature type="domain" description="TPM" evidence="2">
    <location>
        <begin position="324"/>
        <end position="410"/>
    </location>
</feature>
<sequence>MPSTLKPTLLHAALVLALAGCGHGDAGTSSGGLVASSGRSKFMSEQQLVDAIASNLQACSYDGKPVTMSAHAMSQGDAGAGVDVVAEIMRYTGLPQNFEVIQSNDVPNAAAVILLGADQLPRRVIAYNDRFMDDVRGATSNNDWAPISIMAHEIGHHLSGHTIQPGGSQPPTELEADKFSGFVLYKMGALLPDATKAMNTLVPDTDGPTHPGRSKRVRAIEEGWQQACAQQGGDCSGKAPAAVAANMPASAPSGADTKPAAVSAPPVPASDTNVGRDDLGVPALPSGSSDDASDQPNVLAGVGPVDVLPVPDVAATPSKFGKFVIDEIGLLDPDARAAFEQQMYALAAQHPVEIVTILAKDLQGLSADDYAYAMMRQLRVGKLDVGNGAVLVMAPNDKQVGLAFGPGIMLEMRDYIALERDRMQSFLEIGVPYCKSRCNADQTEMAFAAAEHIGHDAGLSDFVIRYQQLDEILVQDAAMSAARADGKVVPVEQDPTWRKLTRVAGTVVSRDPTSSGQAKWINDIHADMVGAPIHVRSDDGRDLLMYLNEHTEQLMARKLTPGQKFVFVARSHFLSQNPADTLSFDVVSFDQMP</sequence>
<dbReference type="PROSITE" id="PS51257">
    <property type="entry name" value="PROKAR_LIPOPROTEIN"/>
    <property type="match status" value="1"/>
</dbReference>
<keyword evidence="4" id="KW-1185">Reference proteome</keyword>
<dbReference type="Gene3D" id="3.10.310.50">
    <property type="match status" value="1"/>
</dbReference>
<evidence type="ECO:0000313" key="3">
    <source>
        <dbReference type="EMBL" id="AVP99580.1"/>
    </source>
</evidence>
<accession>A0A2P1PXL6</accession>
<evidence type="ECO:0000259" key="2">
    <source>
        <dbReference type="Pfam" id="PF04536"/>
    </source>
</evidence>
<dbReference type="OrthoDB" id="1173761at2"/>
<evidence type="ECO:0000256" key="1">
    <source>
        <dbReference type="SAM" id="MobiDB-lite"/>
    </source>
</evidence>
<reference evidence="3 4" key="1">
    <citation type="submission" date="2018-03" db="EMBL/GenBank/DDBJ databases">
        <title>Ahniella affigens gen. nov., sp. nov., a gammaproteobacterium isolated from sandy soil near a stream.</title>
        <authorList>
            <person name="Ko Y."/>
            <person name="Kim J.-H."/>
        </authorList>
    </citation>
    <scope>NUCLEOTIDE SEQUENCE [LARGE SCALE GENOMIC DNA]</scope>
    <source>
        <strain evidence="3 4">D13</strain>
    </source>
</reference>
<name>A0A2P1PXL6_9GAMM</name>